<keyword evidence="8 11" id="KW-0675">Receptor</keyword>
<dbReference type="Pfam" id="PF02949">
    <property type="entry name" value="7tm_6"/>
    <property type="match status" value="1"/>
</dbReference>
<feature type="transmembrane region" description="Helical" evidence="10">
    <location>
        <begin position="209"/>
        <end position="229"/>
    </location>
</feature>
<accession>M3V892</accession>
<reference evidence="11" key="1">
    <citation type="journal article" date="2013" name="BMC Genomics">
        <title>Antennal transcriptome analysis of the chemosensory gene families in the tree killing bark beetles, Ips typographus and Dendroctonus ponderosae (Coleoptera: Curculionidae: Scolytinae).</title>
        <authorList>
            <person name="Andersson M.N."/>
            <person name="Grosse-Wilde E."/>
            <person name="Keeling C.I."/>
            <person name="Bengtsson J.M."/>
            <person name="Yuen M.M."/>
            <person name="Li M."/>
            <person name="Hillbur Y."/>
            <person name="Bohlmann J."/>
            <person name="Hansson B.S."/>
            <person name="Schlyter F."/>
        </authorList>
    </citation>
    <scope>NUCLEOTIDE SEQUENCE</scope>
</reference>
<dbReference type="PANTHER" id="PTHR21137">
    <property type="entry name" value="ODORANT RECEPTOR"/>
    <property type="match status" value="1"/>
</dbReference>
<evidence type="ECO:0000256" key="6">
    <source>
        <dbReference type="ARBA" id="ARBA00022989"/>
    </source>
</evidence>
<evidence type="ECO:0000256" key="4">
    <source>
        <dbReference type="ARBA" id="ARBA00022692"/>
    </source>
</evidence>
<gene>
    <name evidence="11" type="primary">ItypOR11</name>
</gene>
<keyword evidence="7 10" id="KW-0472">Membrane</keyword>
<dbReference type="GO" id="GO:0005549">
    <property type="term" value="F:odorant binding"/>
    <property type="evidence" value="ECO:0007669"/>
    <property type="project" value="InterPro"/>
</dbReference>
<evidence type="ECO:0000256" key="7">
    <source>
        <dbReference type="ARBA" id="ARBA00023136"/>
    </source>
</evidence>
<keyword evidence="9" id="KW-0807">Transducer</keyword>
<keyword evidence="6 10" id="KW-1133">Transmembrane helix</keyword>
<feature type="transmembrane region" description="Helical" evidence="10">
    <location>
        <begin position="38"/>
        <end position="58"/>
    </location>
</feature>
<keyword evidence="5" id="KW-0552">Olfaction</keyword>
<organism evidence="11">
    <name type="scientific">Ips typographus</name>
    <name type="common">European spruce bark beetle</name>
    <dbReference type="NCBI Taxonomy" id="55986"/>
    <lineage>
        <taxon>Eukaryota</taxon>
        <taxon>Metazoa</taxon>
        <taxon>Ecdysozoa</taxon>
        <taxon>Arthropoda</taxon>
        <taxon>Hexapoda</taxon>
        <taxon>Insecta</taxon>
        <taxon>Pterygota</taxon>
        <taxon>Neoptera</taxon>
        <taxon>Endopterygota</taxon>
        <taxon>Coleoptera</taxon>
        <taxon>Polyphaga</taxon>
        <taxon>Cucujiformia</taxon>
        <taxon>Curculionidae</taxon>
        <taxon>Scolytinae</taxon>
        <taxon>Ips</taxon>
    </lineage>
</organism>
<dbReference type="InterPro" id="IPR004117">
    <property type="entry name" value="7tm6_olfct_rcpt"/>
</dbReference>
<dbReference type="GO" id="GO:0004984">
    <property type="term" value="F:olfactory receptor activity"/>
    <property type="evidence" value="ECO:0007669"/>
    <property type="project" value="InterPro"/>
</dbReference>
<evidence type="ECO:0000313" key="11">
    <source>
        <dbReference type="EMBL" id="JAA74439.1"/>
    </source>
</evidence>
<evidence type="ECO:0000256" key="10">
    <source>
        <dbReference type="SAM" id="Phobius"/>
    </source>
</evidence>
<evidence type="ECO:0000256" key="2">
    <source>
        <dbReference type="ARBA" id="ARBA00022475"/>
    </source>
</evidence>
<dbReference type="PANTHER" id="PTHR21137:SF35">
    <property type="entry name" value="ODORANT RECEPTOR 19A-RELATED"/>
    <property type="match status" value="1"/>
</dbReference>
<keyword evidence="3" id="KW-0716">Sensory transduction</keyword>
<dbReference type="AlphaFoldDB" id="M3V892"/>
<keyword evidence="2" id="KW-1003">Cell membrane</keyword>
<name>M3V892_IPSTY</name>
<dbReference type="GO" id="GO:0005886">
    <property type="term" value="C:plasma membrane"/>
    <property type="evidence" value="ECO:0007669"/>
    <property type="project" value="UniProtKB-SubCell"/>
</dbReference>
<sequence length="260" mass="30605">MDVIKDILRNFKENSLLQAKFERHLKVAIKTKKRGDFLFLYGTFLGFGTQLFWSIYPFSQNKKLLPVNGWYPYNPMNSPSYELTSFFQIFASAFNISHTMNIDSFTINLMMQTGMQCDFLQLTLKNIMQFHTVDGILCQSLQQNTEPLEDILTPNLKTCIRHYIEIKRIARKLEDIYRTSMAVVFLGGAFIFCAIFYQMLHSQRDPTEIFYLLFFLFSMLTEQFIFCWFGNEITFKSGQIHGALYTIPWVDCSVKFRKML</sequence>
<dbReference type="GO" id="GO:0007165">
    <property type="term" value="P:signal transduction"/>
    <property type="evidence" value="ECO:0007669"/>
    <property type="project" value="UniProtKB-KW"/>
</dbReference>
<evidence type="ECO:0000256" key="9">
    <source>
        <dbReference type="ARBA" id="ARBA00023224"/>
    </source>
</evidence>
<feature type="non-terminal residue" evidence="11">
    <location>
        <position position="260"/>
    </location>
</feature>
<comment type="subcellular location">
    <subcellularLocation>
        <location evidence="1">Cell membrane</location>
        <topology evidence="1">Multi-pass membrane protein</topology>
    </subcellularLocation>
</comment>
<keyword evidence="4 10" id="KW-0812">Transmembrane</keyword>
<evidence type="ECO:0000256" key="8">
    <source>
        <dbReference type="ARBA" id="ARBA00023170"/>
    </source>
</evidence>
<feature type="transmembrane region" description="Helical" evidence="10">
    <location>
        <begin position="176"/>
        <end position="197"/>
    </location>
</feature>
<protein>
    <submittedName>
        <fullName evidence="11">Odorant receptor 11</fullName>
    </submittedName>
</protein>
<feature type="transmembrane region" description="Helical" evidence="10">
    <location>
        <begin position="78"/>
        <end position="96"/>
    </location>
</feature>
<proteinExistence type="evidence at transcript level"/>
<dbReference type="EMBL" id="GACR01000021">
    <property type="protein sequence ID" value="JAA74439.1"/>
    <property type="molecule type" value="mRNA"/>
</dbReference>
<evidence type="ECO:0000256" key="3">
    <source>
        <dbReference type="ARBA" id="ARBA00022606"/>
    </source>
</evidence>
<evidence type="ECO:0000256" key="1">
    <source>
        <dbReference type="ARBA" id="ARBA00004651"/>
    </source>
</evidence>
<evidence type="ECO:0000256" key="5">
    <source>
        <dbReference type="ARBA" id="ARBA00022725"/>
    </source>
</evidence>